<dbReference type="GO" id="GO:0005524">
    <property type="term" value="F:ATP binding"/>
    <property type="evidence" value="ECO:0007669"/>
    <property type="project" value="UniProtKB-KW"/>
</dbReference>
<evidence type="ECO:0000313" key="5">
    <source>
        <dbReference type="Proteomes" id="UP000634229"/>
    </source>
</evidence>
<keyword evidence="4" id="KW-0547">Nucleotide-binding</keyword>
<dbReference type="InterPro" id="IPR003594">
    <property type="entry name" value="HATPase_dom"/>
</dbReference>
<feature type="domain" description="Histidine kinase/HSP90-like ATPase" evidence="3">
    <location>
        <begin position="71"/>
        <end position="180"/>
    </location>
</feature>
<proteinExistence type="predicted"/>
<keyword evidence="4" id="KW-0067">ATP-binding</keyword>
<keyword evidence="5" id="KW-1185">Reference proteome</keyword>
<sequence length="195" mass="21085">MDVTRTDSPHTAPTPHQVLRGNIGTGGIAGPVSRRVAHPHSPRPAGAPQPLRRPAATRAGGRYTSWPVGCDLAEVGRVRHRVTAQLHDWGLEEDLTDTVELLVSELVTNALRYAPGPVRLNIRVLGSSLRCEVEDTNPARSQRRTVALDAEGGRGTVLLDALTEAWASTSTPTGKTTWFTLALPDTRKSRPRTAR</sequence>
<dbReference type="RefSeq" id="WP_201875262.1">
    <property type="nucleotide sequence ID" value="NZ_JAERRF010000007.1"/>
</dbReference>
<accession>A0ABS1NCQ4</accession>
<evidence type="ECO:0000256" key="1">
    <source>
        <dbReference type="ARBA" id="ARBA00022527"/>
    </source>
</evidence>
<evidence type="ECO:0000256" key="2">
    <source>
        <dbReference type="SAM" id="MobiDB-lite"/>
    </source>
</evidence>
<evidence type="ECO:0000313" key="4">
    <source>
        <dbReference type="EMBL" id="MBL1097846.1"/>
    </source>
</evidence>
<keyword evidence="1" id="KW-0808">Transferase</keyword>
<keyword evidence="1" id="KW-0418">Kinase</keyword>
<dbReference type="Pfam" id="PF13581">
    <property type="entry name" value="HATPase_c_2"/>
    <property type="match status" value="1"/>
</dbReference>
<evidence type="ECO:0000259" key="3">
    <source>
        <dbReference type="Pfam" id="PF13581"/>
    </source>
</evidence>
<dbReference type="PANTHER" id="PTHR35526">
    <property type="entry name" value="ANTI-SIGMA-F FACTOR RSBW-RELATED"/>
    <property type="match status" value="1"/>
</dbReference>
<organism evidence="4 5">
    <name type="scientific">Streptomyces coffeae</name>
    <dbReference type="NCBI Taxonomy" id="621382"/>
    <lineage>
        <taxon>Bacteria</taxon>
        <taxon>Bacillati</taxon>
        <taxon>Actinomycetota</taxon>
        <taxon>Actinomycetes</taxon>
        <taxon>Kitasatosporales</taxon>
        <taxon>Streptomycetaceae</taxon>
        <taxon>Streptomyces</taxon>
    </lineage>
</organism>
<keyword evidence="1" id="KW-0723">Serine/threonine-protein kinase</keyword>
<name>A0ABS1NCQ4_9ACTN</name>
<dbReference type="Gene3D" id="3.30.565.10">
    <property type="entry name" value="Histidine kinase-like ATPase, C-terminal domain"/>
    <property type="match status" value="1"/>
</dbReference>
<gene>
    <name evidence="4" type="ORF">JK363_14425</name>
</gene>
<dbReference type="CDD" id="cd16936">
    <property type="entry name" value="HATPase_RsbW-like"/>
    <property type="match status" value="1"/>
</dbReference>
<dbReference type="EMBL" id="JAERRF010000007">
    <property type="protein sequence ID" value="MBL1097846.1"/>
    <property type="molecule type" value="Genomic_DNA"/>
</dbReference>
<dbReference type="SUPFAM" id="SSF55874">
    <property type="entry name" value="ATPase domain of HSP90 chaperone/DNA topoisomerase II/histidine kinase"/>
    <property type="match status" value="1"/>
</dbReference>
<feature type="region of interest" description="Disordered" evidence="2">
    <location>
        <begin position="1"/>
        <end position="60"/>
    </location>
</feature>
<dbReference type="Proteomes" id="UP000634229">
    <property type="component" value="Unassembled WGS sequence"/>
</dbReference>
<dbReference type="InterPro" id="IPR050267">
    <property type="entry name" value="Anti-sigma-factor_SerPK"/>
</dbReference>
<comment type="caution">
    <text evidence="4">The sequence shown here is derived from an EMBL/GenBank/DDBJ whole genome shotgun (WGS) entry which is preliminary data.</text>
</comment>
<dbReference type="PANTHER" id="PTHR35526:SF3">
    <property type="entry name" value="ANTI-SIGMA-F FACTOR RSBW"/>
    <property type="match status" value="1"/>
</dbReference>
<reference evidence="4 5" key="1">
    <citation type="submission" date="2021-01" db="EMBL/GenBank/DDBJ databases">
        <title>WGS of actinomycetes isolated from Thailand.</title>
        <authorList>
            <person name="Thawai C."/>
        </authorList>
    </citation>
    <scope>NUCLEOTIDE SEQUENCE [LARGE SCALE GENOMIC DNA]</scope>
    <source>
        <strain evidence="4 5">CA1R205</strain>
    </source>
</reference>
<dbReference type="InterPro" id="IPR036890">
    <property type="entry name" value="HATPase_C_sf"/>
</dbReference>
<protein>
    <submittedName>
        <fullName evidence="4">ATP-binding protein</fullName>
    </submittedName>
</protein>